<evidence type="ECO:0000256" key="4">
    <source>
        <dbReference type="ARBA" id="ARBA00013043"/>
    </source>
</evidence>
<comment type="caution">
    <text evidence="9">The sequence shown here is derived from an EMBL/GenBank/DDBJ whole genome shotgun (WGS) entry which is preliminary data.</text>
</comment>
<evidence type="ECO:0000256" key="2">
    <source>
        <dbReference type="ARBA" id="ARBA00005013"/>
    </source>
</evidence>
<dbReference type="GO" id="GO:0005737">
    <property type="term" value="C:cytoplasm"/>
    <property type="evidence" value="ECO:0007669"/>
    <property type="project" value="TreeGrafter"/>
</dbReference>
<evidence type="ECO:0000259" key="8">
    <source>
        <dbReference type="SMART" id="SM00905"/>
    </source>
</evidence>
<gene>
    <name evidence="9" type="ORF">JR316_012959</name>
</gene>
<evidence type="ECO:0000256" key="6">
    <source>
        <dbReference type="ARBA" id="ARBA00023239"/>
    </source>
</evidence>
<dbReference type="EMBL" id="JAFIQS010000021">
    <property type="protein sequence ID" value="KAG5162040.1"/>
    <property type="molecule type" value="Genomic_DNA"/>
</dbReference>
<protein>
    <recommendedName>
        <fullName evidence="4">dihydroneopterin aldolase</fullName>
        <ecNumber evidence="4">4.1.2.25</ecNumber>
    </recommendedName>
    <alternativeName>
        <fullName evidence="7">7,8-dihydroneopterin aldolase</fullName>
    </alternativeName>
</protein>
<name>A0A8H7XID8_PSICU</name>
<evidence type="ECO:0000256" key="5">
    <source>
        <dbReference type="ARBA" id="ARBA00022909"/>
    </source>
</evidence>
<evidence type="ECO:0000256" key="1">
    <source>
        <dbReference type="ARBA" id="ARBA00001353"/>
    </source>
</evidence>
<dbReference type="GO" id="GO:0046656">
    <property type="term" value="P:folic acid biosynthetic process"/>
    <property type="evidence" value="ECO:0007669"/>
    <property type="project" value="UniProtKB-KW"/>
</dbReference>
<dbReference type="SUPFAM" id="SSF55620">
    <property type="entry name" value="Tetrahydrobiopterin biosynthesis enzymes-like"/>
    <property type="match status" value="2"/>
</dbReference>
<sequence>MAPLDLPSSTDVVFVDTLRVSANIGRDWWGKARAQPIEITVYLHLEESYLQTSGKTDNVLDSVHYGHLTKTISTLIKERSSEEEAGERSSGFADADDLIQAVSERAFDLAGDAASEVRVVLGVPKMILLASGFSVDTTIAKGPPHFMSSKNVSVNDIVLPVIIGVNPPEREEKQRVIINITFHENTELSQVKSPDYKQIVSGLCKEIEPTSYLTLEKFVMEIVRFCCLSSDKVAGVTARAQKPSALSFAQSSGVQITRTREIFL</sequence>
<comment type="pathway">
    <text evidence="2">Cofactor biosynthesis; tetrahydrofolate biosynthesis; 2-amino-4-hydroxy-6-hydroxymethyl-7,8-dihydropteridine diphosphate from 7,8-dihydroneopterin triphosphate: step 3/4.</text>
</comment>
<dbReference type="PANTHER" id="PTHR42844">
    <property type="entry name" value="DIHYDRONEOPTERIN ALDOLASE 1-RELATED"/>
    <property type="match status" value="1"/>
</dbReference>
<keyword evidence="5" id="KW-0289">Folate biosynthesis</keyword>
<dbReference type="AlphaFoldDB" id="A0A8H7XID8"/>
<evidence type="ECO:0000256" key="3">
    <source>
        <dbReference type="ARBA" id="ARBA00005708"/>
    </source>
</evidence>
<dbReference type="OrthoDB" id="5425486at2759"/>
<dbReference type="PANTHER" id="PTHR42844:SF1">
    <property type="entry name" value="DIHYDRONEOPTERIN ALDOLASE 1-RELATED"/>
    <property type="match status" value="1"/>
</dbReference>
<feature type="domain" description="Dihydroneopterin aldolase/epimerase" evidence="8">
    <location>
        <begin position="152"/>
        <end position="258"/>
    </location>
</feature>
<dbReference type="Pfam" id="PF02152">
    <property type="entry name" value="FolB"/>
    <property type="match status" value="1"/>
</dbReference>
<dbReference type="InterPro" id="IPR043133">
    <property type="entry name" value="GTP-CH-I_C/QueF"/>
</dbReference>
<dbReference type="SMART" id="SM00905">
    <property type="entry name" value="FolB"/>
    <property type="match status" value="2"/>
</dbReference>
<dbReference type="InterPro" id="IPR006157">
    <property type="entry name" value="FolB_dom"/>
</dbReference>
<dbReference type="Gene3D" id="3.30.1130.10">
    <property type="match status" value="2"/>
</dbReference>
<proteinExistence type="inferred from homology"/>
<organism evidence="9">
    <name type="scientific">Psilocybe cubensis</name>
    <name type="common">Psychedelic mushroom</name>
    <name type="synonym">Stropharia cubensis</name>
    <dbReference type="NCBI Taxonomy" id="181762"/>
    <lineage>
        <taxon>Eukaryota</taxon>
        <taxon>Fungi</taxon>
        <taxon>Dikarya</taxon>
        <taxon>Basidiomycota</taxon>
        <taxon>Agaricomycotina</taxon>
        <taxon>Agaricomycetes</taxon>
        <taxon>Agaricomycetidae</taxon>
        <taxon>Agaricales</taxon>
        <taxon>Agaricineae</taxon>
        <taxon>Strophariaceae</taxon>
        <taxon>Psilocybe</taxon>
    </lineage>
</organism>
<evidence type="ECO:0000256" key="7">
    <source>
        <dbReference type="ARBA" id="ARBA00032903"/>
    </source>
</evidence>
<evidence type="ECO:0000313" key="9">
    <source>
        <dbReference type="EMBL" id="KAG5162040.1"/>
    </source>
</evidence>
<accession>A0A8H7XID8</accession>
<dbReference type="EC" id="4.1.2.25" evidence="4"/>
<dbReference type="GO" id="GO:0004150">
    <property type="term" value="F:dihydroneopterin aldolase activity"/>
    <property type="evidence" value="ECO:0007669"/>
    <property type="project" value="UniProtKB-EC"/>
</dbReference>
<dbReference type="InterPro" id="IPR006156">
    <property type="entry name" value="Dihydroneopterin_aldolase"/>
</dbReference>
<comment type="similarity">
    <text evidence="3">Belongs to the DHNA family.</text>
</comment>
<comment type="catalytic activity">
    <reaction evidence="1">
        <text>7,8-dihydroneopterin = 6-hydroxymethyl-7,8-dihydropterin + glycolaldehyde</text>
        <dbReference type="Rhea" id="RHEA:10540"/>
        <dbReference type="ChEBI" id="CHEBI:17001"/>
        <dbReference type="ChEBI" id="CHEBI:17071"/>
        <dbReference type="ChEBI" id="CHEBI:44841"/>
        <dbReference type="EC" id="4.1.2.25"/>
    </reaction>
</comment>
<reference evidence="9" key="1">
    <citation type="submission" date="2021-02" db="EMBL/GenBank/DDBJ databases">
        <title>Psilocybe cubensis genome.</title>
        <authorList>
            <person name="Mckernan K.J."/>
            <person name="Crawford S."/>
            <person name="Trippe A."/>
            <person name="Kane L.T."/>
            <person name="Mclaughlin S."/>
        </authorList>
    </citation>
    <scope>NUCLEOTIDE SEQUENCE [LARGE SCALE GENOMIC DNA]</scope>
    <source>
        <strain evidence="9">MGC-MH-2018</strain>
    </source>
</reference>
<feature type="domain" description="Dihydroneopterin aldolase/epimerase" evidence="8">
    <location>
        <begin position="13"/>
        <end position="139"/>
    </location>
</feature>
<keyword evidence="6" id="KW-0456">Lyase</keyword>